<dbReference type="AlphaFoldDB" id="A0A5N5EPA2"/>
<sequence>MYKGLQPPSTDLDDVGDDTELSQYGDVIYFKDAPHAGSDVWWGLSLWTDHLSVDELARRVRRRRANGADRARYTTAGALREAQFCIYHSRDEGHVTVMRKAAAVPWTQEDRDAFNAAFTEPEPAGGTP</sequence>
<gene>
    <name evidence="1" type="ORF">F5983_11175</name>
</gene>
<dbReference type="EMBL" id="VYUA01000007">
    <property type="protein sequence ID" value="KAB2592627.1"/>
    <property type="molecule type" value="Genomic_DNA"/>
</dbReference>
<comment type="caution">
    <text evidence="1">The sequence shown here is derived from an EMBL/GenBank/DDBJ whole genome shotgun (WGS) entry which is preliminary data.</text>
</comment>
<protein>
    <submittedName>
        <fullName evidence="1">Uncharacterized protein</fullName>
    </submittedName>
</protein>
<accession>A0A5N5EPA2</accession>
<evidence type="ECO:0000313" key="2">
    <source>
        <dbReference type="Proteomes" id="UP000326907"/>
    </source>
</evidence>
<evidence type="ECO:0000313" key="1">
    <source>
        <dbReference type="EMBL" id="KAB2592627.1"/>
    </source>
</evidence>
<reference evidence="1 2" key="1">
    <citation type="submission" date="2019-09" db="EMBL/GenBank/DDBJ databases">
        <authorList>
            <person name="Liu P."/>
        </authorList>
    </citation>
    <scope>NUCLEOTIDE SEQUENCE [LARGE SCALE GENOMIC DNA]</scope>
    <source>
        <strain evidence="1 2">TRM68085</strain>
    </source>
</reference>
<organism evidence="1 2">
    <name type="scientific">Streptomyces arboris</name>
    <dbReference type="NCBI Taxonomy" id="2600619"/>
    <lineage>
        <taxon>Bacteria</taxon>
        <taxon>Bacillati</taxon>
        <taxon>Actinomycetota</taxon>
        <taxon>Actinomycetes</taxon>
        <taxon>Kitasatosporales</taxon>
        <taxon>Streptomycetaceae</taxon>
        <taxon>Streptomyces</taxon>
    </lineage>
</organism>
<keyword evidence="2" id="KW-1185">Reference proteome</keyword>
<name>A0A5N5EPA2_9ACTN</name>
<proteinExistence type="predicted"/>
<dbReference type="Proteomes" id="UP000326907">
    <property type="component" value="Unassembled WGS sequence"/>
</dbReference>
<dbReference type="RefSeq" id="WP_128844696.1">
    <property type="nucleotide sequence ID" value="NZ_VYUA01000007.1"/>
</dbReference>